<name>A0AAV7TE33_PLEWA</name>
<keyword evidence="2" id="KW-1185">Reference proteome</keyword>
<dbReference type="Proteomes" id="UP001066276">
    <property type="component" value="Chromosome 3_2"/>
</dbReference>
<reference evidence="1" key="1">
    <citation type="journal article" date="2022" name="bioRxiv">
        <title>Sequencing and chromosome-scale assembly of the giantPleurodeles waltlgenome.</title>
        <authorList>
            <person name="Brown T."/>
            <person name="Elewa A."/>
            <person name="Iarovenko S."/>
            <person name="Subramanian E."/>
            <person name="Araus A.J."/>
            <person name="Petzold A."/>
            <person name="Susuki M."/>
            <person name="Suzuki K.-i.T."/>
            <person name="Hayashi T."/>
            <person name="Toyoda A."/>
            <person name="Oliveira C."/>
            <person name="Osipova E."/>
            <person name="Leigh N.D."/>
            <person name="Simon A."/>
            <person name="Yun M.H."/>
        </authorList>
    </citation>
    <scope>NUCLEOTIDE SEQUENCE</scope>
    <source>
        <strain evidence="1">20211129_DDA</strain>
        <tissue evidence="1">Liver</tissue>
    </source>
</reference>
<protein>
    <submittedName>
        <fullName evidence="1">Uncharacterized protein</fullName>
    </submittedName>
</protein>
<evidence type="ECO:0000313" key="2">
    <source>
        <dbReference type="Proteomes" id="UP001066276"/>
    </source>
</evidence>
<proteinExistence type="predicted"/>
<dbReference type="AlphaFoldDB" id="A0AAV7TE33"/>
<organism evidence="1 2">
    <name type="scientific">Pleurodeles waltl</name>
    <name type="common">Iberian ribbed newt</name>
    <dbReference type="NCBI Taxonomy" id="8319"/>
    <lineage>
        <taxon>Eukaryota</taxon>
        <taxon>Metazoa</taxon>
        <taxon>Chordata</taxon>
        <taxon>Craniata</taxon>
        <taxon>Vertebrata</taxon>
        <taxon>Euteleostomi</taxon>
        <taxon>Amphibia</taxon>
        <taxon>Batrachia</taxon>
        <taxon>Caudata</taxon>
        <taxon>Salamandroidea</taxon>
        <taxon>Salamandridae</taxon>
        <taxon>Pleurodelinae</taxon>
        <taxon>Pleurodeles</taxon>
    </lineage>
</organism>
<comment type="caution">
    <text evidence="1">The sequence shown here is derived from an EMBL/GenBank/DDBJ whole genome shotgun (WGS) entry which is preliminary data.</text>
</comment>
<evidence type="ECO:0000313" key="1">
    <source>
        <dbReference type="EMBL" id="KAJ1174847.1"/>
    </source>
</evidence>
<gene>
    <name evidence="1" type="ORF">NDU88_000138</name>
</gene>
<sequence length="77" mass="9210">MSGSWFVEPHHRVLRADIFRFCLNLPVCDAFLYAVLRVRRSGEQIAEIHIPYYFYVNTVLYLTVRITVIRTPYYIIL</sequence>
<dbReference type="EMBL" id="JANPWB010000006">
    <property type="protein sequence ID" value="KAJ1174847.1"/>
    <property type="molecule type" value="Genomic_DNA"/>
</dbReference>
<accession>A0AAV7TE33</accession>